<evidence type="ECO:0000256" key="3">
    <source>
        <dbReference type="ARBA" id="ARBA00023237"/>
    </source>
</evidence>
<comment type="function">
    <text evidence="4">Part of the outer membrane protein assembly complex, which is involved in assembly and insertion of beta-barrel proteins into the outer membrane.</text>
</comment>
<dbReference type="PANTHER" id="PTHR37482">
    <property type="entry name" value="OUTER MEMBRANE PROTEIN ASSEMBLY FACTOR BAME"/>
    <property type="match status" value="1"/>
</dbReference>
<dbReference type="EMBL" id="JALKII010000006">
    <property type="protein sequence ID" value="MCK0538068.1"/>
    <property type="molecule type" value="Genomic_DNA"/>
</dbReference>
<comment type="similarity">
    <text evidence="4">Belongs to the BamE family.</text>
</comment>
<evidence type="ECO:0000256" key="4">
    <source>
        <dbReference type="HAMAP-Rule" id="MF_00925"/>
    </source>
</evidence>
<keyword evidence="8" id="KW-1185">Reference proteome</keyword>
<feature type="domain" description="Outer membrane protein assembly factor BamE" evidence="6">
    <location>
        <begin position="47"/>
        <end position="112"/>
    </location>
</feature>
<dbReference type="InterPro" id="IPR007450">
    <property type="entry name" value="BamE_dom"/>
</dbReference>
<dbReference type="InterPro" id="IPR037873">
    <property type="entry name" value="BamE-like"/>
</dbReference>
<keyword evidence="4" id="KW-0564">Palmitate</keyword>
<reference evidence="7" key="1">
    <citation type="submission" date="2022-04" db="EMBL/GenBank/DDBJ databases">
        <title>Alcanivorax sp. CY1518 draft genome sequence.</title>
        <authorList>
            <person name="Zhao G."/>
            <person name="An M."/>
        </authorList>
    </citation>
    <scope>NUCLEOTIDE SEQUENCE</scope>
    <source>
        <strain evidence="7">CY1518</strain>
    </source>
</reference>
<organism evidence="7 8">
    <name type="scientific">Alcanivorax quisquiliarum</name>
    <dbReference type="NCBI Taxonomy" id="2933565"/>
    <lineage>
        <taxon>Bacteria</taxon>
        <taxon>Pseudomonadati</taxon>
        <taxon>Pseudomonadota</taxon>
        <taxon>Gammaproteobacteria</taxon>
        <taxon>Oceanospirillales</taxon>
        <taxon>Alcanivoracaceae</taxon>
        <taxon>Alcanivorax</taxon>
    </lineage>
</organism>
<sequence>MRNQKTMPLPLSSPQILTASLLVLTLLSAGCSGLRFPGVYRIDIPQGNFVTEDMLGQLQPNMTPEQVRYVLGQPTLIDPFTPDMWFYPMVYQPGRGKKVEQRIVVHFDNGLYSHHEGEVIKDFRRRVTSQQDRELQERLREQERARQGGDVPQPPAPGEANEPGVPSI</sequence>
<feature type="compositionally biased region" description="Basic and acidic residues" evidence="5">
    <location>
        <begin position="131"/>
        <end position="147"/>
    </location>
</feature>
<dbReference type="Proteomes" id="UP001165524">
    <property type="component" value="Unassembled WGS sequence"/>
</dbReference>
<dbReference type="InterPro" id="IPR026592">
    <property type="entry name" value="BamE"/>
</dbReference>
<comment type="caution">
    <text evidence="7">The sequence shown here is derived from an EMBL/GenBank/DDBJ whole genome shotgun (WGS) entry which is preliminary data.</text>
</comment>
<keyword evidence="3 4" id="KW-0998">Cell outer membrane</keyword>
<evidence type="ECO:0000256" key="2">
    <source>
        <dbReference type="ARBA" id="ARBA00023136"/>
    </source>
</evidence>
<dbReference type="Pfam" id="PF04355">
    <property type="entry name" value="BamE"/>
    <property type="match status" value="1"/>
</dbReference>
<evidence type="ECO:0000313" key="7">
    <source>
        <dbReference type="EMBL" id="MCK0538068.1"/>
    </source>
</evidence>
<keyword evidence="4" id="KW-0449">Lipoprotein</keyword>
<evidence type="ECO:0000256" key="1">
    <source>
        <dbReference type="ARBA" id="ARBA00022729"/>
    </source>
</evidence>
<accession>A0ABT0E8J5</accession>
<evidence type="ECO:0000256" key="5">
    <source>
        <dbReference type="SAM" id="MobiDB-lite"/>
    </source>
</evidence>
<dbReference type="RefSeq" id="WP_246952319.1">
    <property type="nucleotide sequence ID" value="NZ_JALKII010000006.1"/>
</dbReference>
<comment type="subunit">
    <text evidence="4">Part of the Bam complex.</text>
</comment>
<evidence type="ECO:0000313" key="8">
    <source>
        <dbReference type="Proteomes" id="UP001165524"/>
    </source>
</evidence>
<name>A0ABT0E8J5_9GAMM</name>
<dbReference type="PANTHER" id="PTHR37482:SF1">
    <property type="entry name" value="OUTER MEMBRANE PROTEIN ASSEMBLY FACTOR BAME"/>
    <property type="match status" value="1"/>
</dbReference>
<dbReference type="HAMAP" id="MF_00925">
    <property type="entry name" value="OM_assembly_BamE"/>
    <property type="match status" value="1"/>
</dbReference>
<proteinExistence type="inferred from homology"/>
<protein>
    <recommendedName>
        <fullName evidence="4">Outer membrane protein assembly factor BamE</fullName>
    </recommendedName>
</protein>
<keyword evidence="2 4" id="KW-0472">Membrane</keyword>
<feature type="region of interest" description="Disordered" evidence="5">
    <location>
        <begin position="130"/>
        <end position="168"/>
    </location>
</feature>
<comment type="subcellular location">
    <subcellularLocation>
        <location evidence="4">Cell outer membrane</location>
        <topology evidence="4">Lipid-anchor</topology>
    </subcellularLocation>
</comment>
<dbReference type="PROSITE" id="PS51257">
    <property type="entry name" value="PROKAR_LIPOPROTEIN"/>
    <property type="match status" value="1"/>
</dbReference>
<dbReference type="Gene3D" id="3.30.1450.10">
    <property type="match status" value="1"/>
</dbReference>
<gene>
    <name evidence="4" type="primary">bamE</name>
    <name evidence="7" type="ORF">MU846_10135</name>
</gene>
<keyword evidence="1 4" id="KW-0732">Signal</keyword>
<evidence type="ECO:0000259" key="6">
    <source>
        <dbReference type="Pfam" id="PF04355"/>
    </source>
</evidence>